<comment type="caution">
    <text evidence="2">The sequence shown here is derived from an EMBL/GenBank/DDBJ whole genome shotgun (WGS) entry which is preliminary data.</text>
</comment>
<gene>
    <name evidence="2" type="ORF">GCM10011512_29290</name>
</gene>
<name>A0ABQ1PPQ2_9MICC</name>
<evidence type="ECO:0000313" key="2">
    <source>
        <dbReference type="EMBL" id="GGD00553.1"/>
    </source>
</evidence>
<reference evidence="3" key="1">
    <citation type="journal article" date="2019" name="Int. J. Syst. Evol. Microbiol.">
        <title>The Global Catalogue of Microorganisms (GCM) 10K type strain sequencing project: providing services to taxonomists for standard genome sequencing and annotation.</title>
        <authorList>
            <consortium name="The Broad Institute Genomics Platform"/>
            <consortium name="The Broad Institute Genome Sequencing Center for Infectious Disease"/>
            <person name="Wu L."/>
            <person name="Ma J."/>
        </authorList>
    </citation>
    <scope>NUCLEOTIDE SEQUENCE [LARGE SCALE GENOMIC DNA]</scope>
    <source>
        <strain evidence="3">CGMCC 1.15480</strain>
    </source>
</reference>
<dbReference type="Proteomes" id="UP000597761">
    <property type="component" value="Unassembled WGS sequence"/>
</dbReference>
<proteinExistence type="predicted"/>
<evidence type="ECO:0000256" key="1">
    <source>
        <dbReference type="SAM" id="MobiDB-lite"/>
    </source>
</evidence>
<accession>A0ABQ1PPQ2</accession>
<keyword evidence="3" id="KW-1185">Reference proteome</keyword>
<dbReference type="EMBL" id="BMJI01000031">
    <property type="protein sequence ID" value="GGD00553.1"/>
    <property type="molecule type" value="Genomic_DNA"/>
</dbReference>
<sequence length="288" mass="31244">MASHASAVAYLGPYPPPMAASADNPPPDPRYVSVVVLPGRDHPVAFGVLLDVRAQVINDLCRAGFNAGPPLTGGIGSAMGLVKIGMSAAKTLVTLVQFAPKALRHYRRRSLYELRISIRAFDDSAMWLPLLRVLPEINTRLTDEFPALRLSFAVGSGRSDSPMHGISDQPVRLALFRAGAVTEWKVFRVTRHLSKATAEQDIWVSARPGFVGRNLRAFHDNPGKASAHQLTKRERDEDAHTLRAIERGEQDRKASQPQTTPVLPFGTEGGVDSFVPASDAVSDSRPLG</sequence>
<feature type="region of interest" description="Disordered" evidence="1">
    <location>
        <begin position="245"/>
        <end position="288"/>
    </location>
</feature>
<evidence type="ECO:0000313" key="3">
    <source>
        <dbReference type="Proteomes" id="UP000597761"/>
    </source>
</evidence>
<protein>
    <submittedName>
        <fullName evidence="2">Uncharacterized protein</fullName>
    </submittedName>
</protein>
<feature type="compositionally biased region" description="Basic and acidic residues" evidence="1">
    <location>
        <begin position="245"/>
        <end position="254"/>
    </location>
</feature>
<organism evidence="2 3">
    <name type="scientific">Tersicoccus solisilvae</name>
    <dbReference type="NCBI Taxonomy" id="1882339"/>
    <lineage>
        <taxon>Bacteria</taxon>
        <taxon>Bacillati</taxon>
        <taxon>Actinomycetota</taxon>
        <taxon>Actinomycetes</taxon>
        <taxon>Micrococcales</taxon>
        <taxon>Micrococcaceae</taxon>
        <taxon>Tersicoccus</taxon>
    </lineage>
</organism>